<protein>
    <submittedName>
        <fullName evidence="1">Uncharacterized protein</fullName>
    </submittedName>
</protein>
<dbReference type="AlphaFoldDB" id="A0A0J1AAH1"/>
<accession>A0A0J1AAH1</accession>
<dbReference type="EMBL" id="JPHZ01000007">
    <property type="protein sequence ID" value="KLT91562.1"/>
    <property type="molecule type" value="Genomic_DNA"/>
</dbReference>
<reference evidence="1 2" key="1">
    <citation type="submission" date="2014-07" db="EMBL/GenBank/DDBJ databases">
        <authorList>
            <person name="Harkins D.M."/>
            <person name="Lesho E."/>
            <person name="Waterman P.E."/>
            <person name="Chan A."/>
            <person name="Fouts D.E."/>
        </authorList>
    </citation>
    <scope>NUCLEOTIDE SEQUENCE [LARGE SCALE GENOMIC DNA]</scope>
    <source>
        <strain evidence="1 2">MRSN 3527</strain>
    </source>
</reference>
<name>A0A0J1AAH1_ACIBA</name>
<sequence>MIHERFYDVFISLKSGYIFDATIEDKQHDKLLELIEFDQKI</sequence>
<evidence type="ECO:0000313" key="2">
    <source>
        <dbReference type="Proteomes" id="UP000036122"/>
    </source>
</evidence>
<dbReference type="Proteomes" id="UP000036122">
    <property type="component" value="Unassembled WGS sequence"/>
</dbReference>
<gene>
    <name evidence="1" type="ORF">T630_2248</name>
</gene>
<comment type="caution">
    <text evidence="1">The sequence shown here is derived from an EMBL/GenBank/DDBJ whole genome shotgun (WGS) entry which is preliminary data.</text>
</comment>
<dbReference type="PATRIC" id="fig|1409923.3.peg.405"/>
<organism evidence="1 2">
    <name type="scientific">Acinetobacter baumannii MRSN 3527</name>
    <dbReference type="NCBI Taxonomy" id="1409923"/>
    <lineage>
        <taxon>Bacteria</taxon>
        <taxon>Pseudomonadati</taxon>
        <taxon>Pseudomonadota</taxon>
        <taxon>Gammaproteobacteria</taxon>
        <taxon>Moraxellales</taxon>
        <taxon>Moraxellaceae</taxon>
        <taxon>Acinetobacter</taxon>
        <taxon>Acinetobacter calcoaceticus/baumannii complex</taxon>
    </lineage>
</organism>
<evidence type="ECO:0000313" key="1">
    <source>
        <dbReference type="EMBL" id="KLT91562.1"/>
    </source>
</evidence>
<proteinExistence type="predicted"/>